<evidence type="ECO:0000313" key="12">
    <source>
        <dbReference type="Proteomes" id="UP000325576"/>
    </source>
</evidence>
<dbReference type="InterPro" id="IPR050482">
    <property type="entry name" value="Sensor_HK_TwoCompSys"/>
</dbReference>
<dbReference type="Proteomes" id="UP000325576">
    <property type="component" value="Unassembled WGS sequence"/>
</dbReference>
<dbReference type="InterPro" id="IPR036890">
    <property type="entry name" value="HATPase_C_sf"/>
</dbReference>
<evidence type="ECO:0000256" key="4">
    <source>
        <dbReference type="ARBA" id="ARBA00022679"/>
    </source>
</evidence>
<dbReference type="AlphaFoldDB" id="A0A5N5DXC4"/>
<dbReference type="InterPro" id="IPR011712">
    <property type="entry name" value="Sig_transdc_His_kin_sub3_dim/P"/>
</dbReference>
<keyword evidence="5" id="KW-0547">Nucleotide-binding</keyword>
<feature type="transmembrane region" description="Helical" evidence="9">
    <location>
        <begin position="92"/>
        <end position="122"/>
    </location>
</feature>
<feature type="transmembrane region" description="Helical" evidence="9">
    <location>
        <begin position="34"/>
        <end position="53"/>
    </location>
</feature>
<gene>
    <name evidence="11" type="ORF">BS297_24155</name>
</gene>
<dbReference type="GO" id="GO:0016020">
    <property type="term" value="C:membrane"/>
    <property type="evidence" value="ECO:0007669"/>
    <property type="project" value="InterPro"/>
</dbReference>
<dbReference type="CDD" id="cd16917">
    <property type="entry name" value="HATPase_UhpB-NarQ-NarX-like"/>
    <property type="match status" value="1"/>
</dbReference>
<keyword evidence="8" id="KW-0902">Two-component regulatory system</keyword>
<dbReference type="GO" id="GO:0046983">
    <property type="term" value="F:protein dimerization activity"/>
    <property type="evidence" value="ECO:0007669"/>
    <property type="project" value="InterPro"/>
</dbReference>
<sequence>MNDSSTLAEATKKIREKDQISNTRRSISLHANRTGVFVVGILSLAYLVITALIGDSFPKDIESRLDYWQLLGPTLIIILNALALPSSGRHPFFFFFFSVTSMVVLALALGDRAAAVTPLYWLSIFLLSLRTQGILLYLSASLGAATDILVSVNLQISGQEPLINAVTFVDNAIQPIINVTVSYAFVITIGKIVQTHQKRRRIDTVKIEQLQFQRESDIKRAVAEERARMARELHDVSAHHLTAVIIQGKAAVEVFDTNPREVPPLLSGVVDEGERALRSLRQLVEVLRIDPTASQSPQPSIQSLRTLIDGCERAGLKIQSRTSEGLYKIDSAIQMSCYRIVQESLSNVLRHSPGSNVKIVIENILSVLYICIENETTNMQRSTDGQGLGLVGIRERTELLGGSFKAGMSIEGNWTVQAKIPLREEH</sequence>
<evidence type="ECO:0000259" key="10">
    <source>
        <dbReference type="Pfam" id="PF07730"/>
    </source>
</evidence>
<protein>
    <recommendedName>
        <fullName evidence="2">histidine kinase</fullName>
        <ecNumber evidence="2">2.7.13.3</ecNumber>
    </recommendedName>
</protein>
<dbReference type="Gene3D" id="3.30.565.10">
    <property type="entry name" value="Histidine kinase-like ATPase, C-terminal domain"/>
    <property type="match status" value="1"/>
</dbReference>
<comment type="caution">
    <text evidence="11">The sequence shown here is derived from an EMBL/GenBank/DDBJ whole genome shotgun (WGS) entry which is preliminary data.</text>
</comment>
<dbReference type="EMBL" id="MRBO01000644">
    <property type="protein sequence ID" value="KAB2582749.1"/>
    <property type="molecule type" value="Genomic_DNA"/>
</dbReference>
<keyword evidence="7" id="KW-0067">ATP-binding</keyword>
<comment type="catalytic activity">
    <reaction evidence="1">
        <text>ATP + protein L-histidine = ADP + protein N-phospho-L-histidine.</text>
        <dbReference type="EC" id="2.7.13.3"/>
    </reaction>
</comment>
<dbReference type="GO" id="GO:0005524">
    <property type="term" value="F:ATP binding"/>
    <property type="evidence" value="ECO:0007669"/>
    <property type="project" value="UniProtKB-KW"/>
</dbReference>
<evidence type="ECO:0000256" key="5">
    <source>
        <dbReference type="ARBA" id="ARBA00022741"/>
    </source>
</evidence>
<feature type="domain" description="Signal transduction histidine kinase subgroup 3 dimerisation and phosphoacceptor" evidence="10">
    <location>
        <begin position="225"/>
        <end position="288"/>
    </location>
</feature>
<dbReference type="EC" id="2.7.13.3" evidence="2"/>
<evidence type="ECO:0000313" key="11">
    <source>
        <dbReference type="EMBL" id="KAB2582749.1"/>
    </source>
</evidence>
<dbReference type="GO" id="GO:0000155">
    <property type="term" value="F:phosphorelay sensor kinase activity"/>
    <property type="evidence" value="ECO:0007669"/>
    <property type="project" value="InterPro"/>
</dbReference>
<proteinExistence type="predicted"/>
<feature type="transmembrane region" description="Helical" evidence="9">
    <location>
        <begin position="65"/>
        <end position="86"/>
    </location>
</feature>
<evidence type="ECO:0000256" key="1">
    <source>
        <dbReference type="ARBA" id="ARBA00000085"/>
    </source>
</evidence>
<keyword evidence="9" id="KW-0812">Transmembrane</keyword>
<name>A0A5N5DXC4_RHOER</name>
<dbReference type="PANTHER" id="PTHR24421:SF10">
    <property type="entry name" value="NITRATE_NITRITE SENSOR PROTEIN NARQ"/>
    <property type="match status" value="1"/>
</dbReference>
<evidence type="ECO:0000256" key="9">
    <source>
        <dbReference type="SAM" id="Phobius"/>
    </source>
</evidence>
<keyword evidence="4" id="KW-0808">Transferase</keyword>
<feature type="transmembrane region" description="Helical" evidence="9">
    <location>
        <begin position="172"/>
        <end position="193"/>
    </location>
</feature>
<keyword evidence="9" id="KW-0472">Membrane</keyword>
<evidence type="ECO:0000256" key="8">
    <source>
        <dbReference type="ARBA" id="ARBA00023012"/>
    </source>
</evidence>
<keyword evidence="6" id="KW-0418">Kinase</keyword>
<dbReference type="PANTHER" id="PTHR24421">
    <property type="entry name" value="NITRATE/NITRITE SENSOR PROTEIN NARX-RELATED"/>
    <property type="match status" value="1"/>
</dbReference>
<feature type="transmembrane region" description="Helical" evidence="9">
    <location>
        <begin position="134"/>
        <end position="152"/>
    </location>
</feature>
<evidence type="ECO:0000256" key="6">
    <source>
        <dbReference type="ARBA" id="ARBA00022777"/>
    </source>
</evidence>
<keyword evidence="3" id="KW-0597">Phosphoprotein</keyword>
<evidence type="ECO:0000256" key="2">
    <source>
        <dbReference type="ARBA" id="ARBA00012438"/>
    </source>
</evidence>
<evidence type="ECO:0000256" key="3">
    <source>
        <dbReference type="ARBA" id="ARBA00022553"/>
    </source>
</evidence>
<dbReference type="Gene3D" id="1.20.5.1930">
    <property type="match status" value="1"/>
</dbReference>
<organism evidence="11 12">
    <name type="scientific">Rhodococcus erythropolis</name>
    <name type="common">Arthrobacter picolinophilus</name>
    <dbReference type="NCBI Taxonomy" id="1833"/>
    <lineage>
        <taxon>Bacteria</taxon>
        <taxon>Bacillati</taxon>
        <taxon>Actinomycetota</taxon>
        <taxon>Actinomycetes</taxon>
        <taxon>Mycobacteriales</taxon>
        <taxon>Nocardiaceae</taxon>
        <taxon>Rhodococcus</taxon>
        <taxon>Rhodococcus erythropolis group</taxon>
    </lineage>
</organism>
<reference evidence="11 12" key="1">
    <citation type="journal article" date="2017" name="Poromechanics V (2013)">
        <title>Genomic Characterization of the Arsenic-Tolerant Actinobacterium, &lt;i&gt;Rhodococcus erythropolis&lt;/i&gt; S43.</title>
        <authorList>
            <person name="Retamal-Morales G."/>
            <person name="Mehnert M."/>
            <person name="Schwabe R."/>
            <person name="Tischler D."/>
            <person name="Schloemann M."/>
            <person name="Levican G.J."/>
        </authorList>
    </citation>
    <scope>NUCLEOTIDE SEQUENCE [LARGE SCALE GENOMIC DNA]</scope>
    <source>
        <strain evidence="11 12">S43</strain>
    </source>
</reference>
<keyword evidence="9" id="KW-1133">Transmembrane helix</keyword>
<evidence type="ECO:0000256" key="7">
    <source>
        <dbReference type="ARBA" id="ARBA00022840"/>
    </source>
</evidence>
<accession>A0A5N5DXC4</accession>
<dbReference type="SUPFAM" id="SSF55874">
    <property type="entry name" value="ATPase domain of HSP90 chaperone/DNA topoisomerase II/histidine kinase"/>
    <property type="match status" value="1"/>
</dbReference>
<dbReference type="Pfam" id="PF07730">
    <property type="entry name" value="HisKA_3"/>
    <property type="match status" value="1"/>
</dbReference>